<sequence>MLWMCTTRFDLQEQKRLILQEYLSYQEIAAITEANKTREESFKPISDTEEDNVQPQDRDSLPQSYTTTVDLKGIEAIDYDEDNDDDTDLPLPDTQQRVSSRKLSYFTDQLSEANFLQSDDLPILISTRGMVTLIAPSKNYLPSYPILALSSLQRLISITRLPFHILERPKLQELCDVIQLASSKIKLPSPRSIRRQLDKDITQGQRRDWEYREVLLRFEPLHGSHTGSNLSTTIIEILQKHSIADRVLSVTTDNTTNNNTMISSIQDEIRTQGIGNANVFRLSLNQLLRKIKAAPVNNEAEVDWSDKRAHSLYSRRLKREIIDTLNKKIYPAINQLILILGPEPCHIRQYKSTAPRGLLSLQTEEPRLISIQG</sequence>
<gene>
    <name evidence="2" type="ORF">N7476_006778</name>
</gene>
<evidence type="ECO:0000313" key="3">
    <source>
        <dbReference type="Proteomes" id="UP001147746"/>
    </source>
</evidence>
<proteinExistence type="predicted"/>
<dbReference type="AlphaFoldDB" id="A0A9W9PXR2"/>
<dbReference type="Proteomes" id="UP001147746">
    <property type="component" value="Unassembled WGS sequence"/>
</dbReference>
<dbReference type="EMBL" id="JAPZBO010000005">
    <property type="protein sequence ID" value="KAJ5316471.1"/>
    <property type="molecule type" value="Genomic_DNA"/>
</dbReference>
<protein>
    <submittedName>
        <fullName evidence="2">Uncharacterized protein</fullName>
    </submittedName>
</protein>
<feature type="region of interest" description="Disordered" evidence="1">
    <location>
        <begin position="39"/>
        <end position="65"/>
    </location>
</feature>
<keyword evidence="3" id="KW-1185">Reference proteome</keyword>
<reference evidence="2" key="1">
    <citation type="submission" date="2022-12" db="EMBL/GenBank/DDBJ databases">
        <authorList>
            <person name="Petersen C."/>
        </authorList>
    </citation>
    <scope>NUCLEOTIDE SEQUENCE</scope>
    <source>
        <strain evidence="2">IBT 21472</strain>
    </source>
</reference>
<comment type="caution">
    <text evidence="2">The sequence shown here is derived from an EMBL/GenBank/DDBJ whole genome shotgun (WGS) entry which is preliminary data.</text>
</comment>
<reference evidence="2" key="2">
    <citation type="journal article" date="2023" name="IMA Fungus">
        <title>Comparative genomic study of the Penicillium genus elucidates a diverse pangenome and 15 lateral gene transfer events.</title>
        <authorList>
            <person name="Petersen C."/>
            <person name="Sorensen T."/>
            <person name="Nielsen M.R."/>
            <person name="Sondergaard T.E."/>
            <person name="Sorensen J.L."/>
            <person name="Fitzpatrick D.A."/>
            <person name="Frisvad J.C."/>
            <person name="Nielsen K.L."/>
        </authorList>
    </citation>
    <scope>NUCLEOTIDE SEQUENCE</scope>
    <source>
        <strain evidence="2">IBT 21472</strain>
    </source>
</reference>
<organism evidence="2 3">
    <name type="scientific">Penicillium atrosanguineum</name>
    <dbReference type="NCBI Taxonomy" id="1132637"/>
    <lineage>
        <taxon>Eukaryota</taxon>
        <taxon>Fungi</taxon>
        <taxon>Dikarya</taxon>
        <taxon>Ascomycota</taxon>
        <taxon>Pezizomycotina</taxon>
        <taxon>Eurotiomycetes</taxon>
        <taxon>Eurotiomycetidae</taxon>
        <taxon>Eurotiales</taxon>
        <taxon>Aspergillaceae</taxon>
        <taxon>Penicillium</taxon>
    </lineage>
</organism>
<name>A0A9W9PXR2_9EURO</name>
<evidence type="ECO:0000313" key="2">
    <source>
        <dbReference type="EMBL" id="KAJ5316471.1"/>
    </source>
</evidence>
<feature type="non-terminal residue" evidence="2">
    <location>
        <position position="373"/>
    </location>
</feature>
<evidence type="ECO:0000256" key="1">
    <source>
        <dbReference type="SAM" id="MobiDB-lite"/>
    </source>
</evidence>
<accession>A0A9W9PXR2</accession>